<dbReference type="NCBIfam" id="TIGR00730">
    <property type="entry name" value="Rossman fold protein, TIGR00730 family"/>
    <property type="match status" value="1"/>
</dbReference>
<keyword evidence="4" id="KW-1185">Reference proteome</keyword>
<comment type="caution">
    <text evidence="3">The sequence shown here is derived from an EMBL/GenBank/DDBJ whole genome shotgun (WGS) entry which is preliminary data.</text>
</comment>
<dbReference type="STRING" id="1121014.N788_01670"/>
<dbReference type="AlphaFoldDB" id="A0A087MM02"/>
<dbReference type="Pfam" id="PF03641">
    <property type="entry name" value="Lysine_decarbox"/>
    <property type="match status" value="1"/>
</dbReference>
<comment type="similarity">
    <text evidence="2">Belongs to the LOG family.</text>
</comment>
<reference evidence="3 4" key="2">
    <citation type="journal article" date="2015" name="Stand. Genomic Sci.">
        <title>High quality draft genomic sequence of Arenimonas donghaensis DSM 18148(T).</title>
        <authorList>
            <person name="Chen F."/>
            <person name="Wang H."/>
            <person name="Cao Y."/>
            <person name="Li X."/>
            <person name="Wang G."/>
        </authorList>
    </citation>
    <scope>NUCLEOTIDE SEQUENCE [LARGE SCALE GENOMIC DNA]</scope>
    <source>
        <strain evidence="3 4">HO3-R19</strain>
    </source>
</reference>
<evidence type="ECO:0000256" key="2">
    <source>
        <dbReference type="RuleBase" id="RU363015"/>
    </source>
</evidence>
<dbReference type="PANTHER" id="PTHR43393">
    <property type="entry name" value="CYTOKININ RIBOSIDE 5'-MONOPHOSPHATE PHOSPHORIBOHYDROLASE"/>
    <property type="match status" value="1"/>
</dbReference>
<dbReference type="EC" id="3.2.2.n1" evidence="2"/>
<dbReference type="InterPro" id="IPR005269">
    <property type="entry name" value="LOG"/>
</dbReference>
<reference evidence="4" key="1">
    <citation type="submission" date="2013-08" db="EMBL/GenBank/DDBJ databases">
        <title>Genome sequencing of Arenimonas donghaensis.</title>
        <authorList>
            <person name="Chen F."/>
            <person name="Wang G."/>
        </authorList>
    </citation>
    <scope>NUCLEOTIDE SEQUENCE [LARGE SCALE GENOMIC DNA]</scope>
    <source>
        <strain evidence="4">HO3-R19</strain>
    </source>
</reference>
<dbReference type="Gene3D" id="3.40.50.450">
    <property type="match status" value="1"/>
</dbReference>
<dbReference type="Proteomes" id="UP000029085">
    <property type="component" value="Unassembled WGS sequence"/>
</dbReference>
<dbReference type="PATRIC" id="fig|1121014.3.peg.313"/>
<evidence type="ECO:0000313" key="4">
    <source>
        <dbReference type="Proteomes" id="UP000029085"/>
    </source>
</evidence>
<dbReference type="PANTHER" id="PTHR43393:SF3">
    <property type="entry name" value="LYSINE DECARBOXYLASE-LIKE PROTEIN"/>
    <property type="match status" value="1"/>
</dbReference>
<dbReference type="OrthoDB" id="9801098at2"/>
<accession>A0A087MM02</accession>
<organism evidence="3 4">
    <name type="scientific">Arenimonas donghaensis DSM 18148 = HO3-R19</name>
    <dbReference type="NCBI Taxonomy" id="1121014"/>
    <lineage>
        <taxon>Bacteria</taxon>
        <taxon>Pseudomonadati</taxon>
        <taxon>Pseudomonadota</taxon>
        <taxon>Gammaproteobacteria</taxon>
        <taxon>Lysobacterales</taxon>
        <taxon>Lysobacteraceae</taxon>
        <taxon>Arenimonas</taxon>
    </lineage>
</organism>
<evidence type="ECO:0000256" key="1">
    <source>
        <dbReference type="ARBA" id="ARBA00000274"/>
    </source>
</evidence>
<dbReference type="GO" id="GO:0008714">
    <property type="term" value="F:AMP nucleosidase activity"/>
    <property type="evidence" value="ECO:0007669"/>
    <property type="project" value="UniProtKB-EC"/>
</dbReference>
<gene>
    <name evidence="3" type="ORF">N788_01670</name>
</gene>
<dbReference type="InterPro" id="IPR031100">
    <property type="entry name" value="LOG_fam"/>
</dbReference>
<dbReference type="SUPFAM" id="SSF102405">
    <property type="entry name" value="MCP/YpsA-like"/>
    <property type="match status" value="1"/>
</dbReference>
<protein>
    <recommendedName>
        <fullName evidence="2">Cytokinin riboside 5'-monophosphate phosphoribohydrolase</fullName>
        <ecNumber evidence="2">3.2.2.n1</ecNumber>
    </recommendedName>
</protein>
<dbReference type="InterPro" id="IPR052341">
    <property type="entry name" value="LOG_family_nucleotidases"/>
</dbReference>
<comment type="catalytic activity">
    <reaction evidence="1">
        <text>AMP + H2O = D-ribose 5-phosphate + adenine</text>
        <dbReference type="Rhea" id="RHEA:20129"/>
        <dbReference type="ChEBI" id="CHEBI:15377"/>
        <dbReference type="ChEBI" id="CHEBI:16708"/>
        <dbReference type="ChEBI" id="CHEBI:78346"/>
        <dbReference type="ChEBI" id="CHEBI:456215"/>
        <dbReference type="EC" id="3.2.2.4"/>
    </reaction>
</comment>
<proteinExistence type="inferred from homology"/>
<keyword evidence="2" id="KW-0378">Hydrolase</keyword>
<dbReference type="GO" id="GO:0009691">
    <property type="term" value="P:cytokinin biosynthetic process"/>
    <property type="evidence" value="ECO:0007669"/>
    <property type="project" value="UniProtKB-UniRule"/>
</dbReference>
<dbReference type="RefSeq" id="WP_084695825.1">
    <property type="nucleotide sequence ID" value="NZ_AVCJ01000001.1"/>
</dbReference>
<name>A0A087MM02_9GAMM</name>
<evidence type="ECO:0000313" key="3">
    <source>
        <dbReference type="EMBL" id="KFL37905.1"/>
    </source>
</evidence>
<sequence length="297" mass="32822">MSAANDEALLPTEGTAEQIASASAYRLAHEDAELLSSDDLRPLRLQLEFLKPERALRAAGIQSTIVVFGGARILSLEVAAAQLDAVHARDREEPGRPNSHKEMIAARRAVKYSRYYLEAQRFASLVSGRFQHEGRREFVVVTGGGPGIMEAANRGAYQVGARSVGLNVTLPHEQQPNPYITPELAFRFHYFSLRKMHFLLRAKALVAFPGGFGTLDELFEVLTLVQTGKVPRVPVILVGSAFWKCLIDFDFLCEEGLVSPGDLKLFSYAESAEDIVRQLEAFYGGRVPDASFPEWTP</sequence>
<dbReference type="EMBL" id="AVCJ01000001">
    <property type="protein sequence ID" value="KFL37905.1"/>
    <property type="molecule type" value="Genomic_DNA"/>
</dbReference>
<keyword evidence="2" id="KW-0203">Cytokinin biosynthesis</keyword>
<dbReference type="GO" id="GO:0005829">
    <property type="term" value="C:cytosol"/>
    <property type="evidence" value="ECO:0007669"/>
    <property type="project" value="TreeGrafter"/>
</dbReference>